<keyword evidence="4" id="KW-1185">Reference proteome</keyword>
<proteinExistence type="predicted"/>
<dbReference type="GeneID" id="63764648"/>
<organism evidence="3 4">
    <name type="scientific">Aspergillus sydowii CBS 593.65</name>
    <dbReference type="NCBI Taxonomy" id="1036612"/>
    <lineage>
        <taxon>Eukaryota</taxon>
        <taxon>Fungi</taxon>
        <taxon>Dikarya</taxon>
        <taxon>Ascomycota</taxon>
        <taxon>Pezizomycotina</taxon>
        <taxon>Eurotiomycetes</taxon>
        <taxon>Eurotiomycetidae</taxon>
        <taxon>Eurotiales</taxon>
        <taxon>Aspergillaceae</taxon>
        <taxon>Aspergillus</taxon>
        <taxon>Aspergillus subgen. Nidulantes</taxon>
    </lineage>
</organism>
<evidence type="ECO:0000313" key="4">
    <source>
        <dbReference type="Proteomes" id="UP000184356"/>
    </source>
</evidence>
<dbReference type="EMBL" id="KV878615">
    <property type="protein sequence ID" value="OJJ51892.1"/>
    <property type="molecule type" value="Genomic_DNA"/>
</dbReference>
<feature type="chain" id="PRO_5012092385" evidence="2">
    <location>
        <begin position="22"/>
        <end position="57"/>
    </location>
</feature>
<dbReference type="RefSeq" id="XP_040695698.1">
    <property type="nucleotide sequence ID" value="XM_040848575.1"/>
</dbReference>
<gene>
    <name evidence="3" type="ORF">ASPSYDRAFT_52871</name>
</gene>
<feature type="non-terminal residue" evidence="3">
    <location>
        <position position="1"/>
    </location>
</feature>
<dbReference type="AlphaFoldDB" id="A0A1L9SXF9"/>
<feature type="region of interest" description="Disordered" evidence="1">
    <location>
        <begin position="25"/>
        <end position="57"/>
    </location>
</feature>
<dbReference type="Proteomes" id="UP000184356">
    <property type="component" value="Unassembled WGS sequence"/>
</dbReference>
<evidence type="ECO:0000256" key="1">
    <source>
        <dbReference type="SAM" id="MobiDB-lite"/>
    </source>
</evidence>
<evidence type="ECO:0000313" key="3">
    <source>
        <dbReference type="EMBL" id="OJJ51892.1"/>
    </source>
</evidence>
<feature type="compositionally biased region" description="Polar residues" evidence="1">
    <location>
        <begin position="45"/>
        <end position="57"/>
    </location>
</feature>
<reference evidence="4" key="1">
    <citation type="journal article" date="2017" name="Genome Biol.">
        <title>Comparative genomics reveals high biological diversity and specific adaptations in the industrially and medically important fungal genus Aspergillus.</title>
        <authorList>
            <person name="de Vries R.P."/>
            <person name="Riley R."/>
            <person name="Wiebenga A."/>
            <person name="Aguilar-Osorio G."/>
            <person name="Amillis S."/>
            <person name="Uchima C.A."/>
            <person name="Anderluh G."/>
            <person name="Asadollahi M."/>
            <person name="Askin M."/>
            <person name="Barry K."/>
            <person name="Battaglia E."/>
            <person name="Bayram O."/>
            <person name="Benocci T."/>
            <person name="Braus-Stromeyer S.A."/>
            <person name="Caldana C."/>
            <person name="Canovas D."/>
            <person name="Cerqueira G.C."/>
            <person name="Chen F."/>
            <person name="Chen W."/>
            <person name="Choi C."/>
            <person name="Clum A."/>
            <person name="Dos Santos R.A."/>
            <person name="Damasio A.R."/>
            <person name="Diallinas G."/>
            <person name="Emri T."/>
            <person name="Fekete E."/>
            <person name="Flipphi M."/>
            <person name="Freyberg S."/>
            <person name="Gallo A."/>
            <person name="Gournas C."/>
            <person name="Habgood R."/>
            <person name="Hainaut M."/>
            <person name="Harispe M.L."/>
            <person name="Henrissat B."/>
            <person name="Hilden K.S."/>
            <person name="Hope R."/>
            <person name="Hossain A."/>
            <person name="Karabika E."/>
            <person name="Karaffa L."/>
            <person name="Karanyi Z."/>
            <person name="Krasevec N."/>
            <person name="Kuo A."/>
            <person name="Kusch H."/>
            <person name="LaButti K."/>
            <person name="Lagendijk E.L."/>
            <person name="Lapidus A."/>
            <person name="Levasseur A."/>
            <person name="Lindquist E."/>
            <person name="Lipzen A."/>
            <person name="Logrieco A.F."/>
            <person name="MacCabe A."/>
            <person name="Maekelae M.R."/>
            <person name="Malavazi I."/>
            <person name="Melin P."/>
            <person name="Meyer V."/>
            <person name="Mielnichuk N."/>
            <person name="Miskei M."/>
            <person name="Molnar A.P."/>
            <person name="Mule G."/>
            <person name="Ngan C.Y."/>
            <person name="Orejas M."/>
            <person name="Orosz E."/>
            <person name="Ouedraogo J.P."/>
            <person name="Overkamp K.M."/>
            <person name="Park H.-S."/>
            <person name="Perrone G."/>
            <person name="Piumi F."/>
            <person name="Punt P.J."/>
            <person name="Ram A.F."/>
            <person name="Ramon A."/>
            <person name="Rauscher S."/>
            <person name="Record E."/>
            <person name="Riano-Pachon D.M."/>
            <person name="Robert V."/>
            <person name="Roehrig J."/>
            <person name="Ruller R."/>
            <person name="Salamov A."/>
            <person name="Salih N.S."/>
            <person name="Samson R.A."/>
            <person name="Sandor E."/>
            <person name="Sanguinetti M."/>
            <person name="Schuetze T."/>
            <person name="Sepcic K."/>
            <person name="Shelest E."/>
            <person name="Sherlock G."/>
            <person name="Sophianopoulou V."/>
            <person name="Squina F.M."/>
            <person name="Sun H."/>
            <person name="Susca A."/>
            <person name="Todd R.B."/>
            <person name="Tsang A."/>
            <person name="Unkles S.E."/>
            <person name="van de Wiele N."/>
            <person name="van Rossen-Uffink D."/>
            <person name="Oliveira J.V."/>
            <person name="Vesth T.C."/>
            <person name="Visser J."/>
            <person name="Yu J.-H."/>
            <person name="Zhou M."/>
            <person name="Andersen M.R."/>
            <person name="Archer D.B."/>
            <person name="Baker S.E."/>
            <person name="Benoit I."/>
            <person name="Brakhage A.A."/>
            <person name="Braus G.H."/>
            <person name="Fischer R."/>
            <person name="Frisvad J.C."/>
            <person name="Goldman G.H."/>
            <person name="Houbraken J."/>
            <person name="Oakley B."/>
            <person name="Pocsi I."/>
            <person name="Scazzocchio C."/>
            <person name="Seiboth B."/>
            <person name="vanKuyk P.A."/>
            <person name="Wortman J."/>
            <person name="Dyer P.S."/>
            <person name="Grigoriev I.V."/>
        </authorList>
    </citation>
    <scope>NUCLEOTIDE SEQUENCE [LARGE SCALE GENOMIC DNA]</scope>
    <source>
        <strain evidence="4">CBS 593.65</strain>
    </source>
</reference>
<dbReference type="VEuPathDB" id="FungiDB:ASPSYDRAFT_52871"/>
<feature type="signal peptide" evidence="2">
    <location>
        <begin position="1"/>
        <end position="21"/>
    </location>
</feature>
<feature type="compositionally biased region" description="Polar residues" evidence="1">
    <location>
        <begin position="25"/>
        <end position="36"/>
    </location>
</feature>
<protein>
    <submittedName>
        <fullName evidence="3">Uncharacterized protein</fullName>
    </submittedName>
</protein>
<accession>A0A1L9SXF9</accession>
<evidence type="ECO:0000256" key="2">
    <source>
        <dbReference type="SAM" id="SignalP"/>
    </source>
</evidence>
<keyword evidence="2" id="KW-0732">Signal</keyword>
<sequence length="57" mass="6018">IDRSWFAIVLASIAAAVLVFSENSAAHSTPPCSEPSTRLEPDRAVSTSKTGAFQPTQ</sequence>
<name>A0A1L9SXF9_9EURO</name>